<dbReference type="SMART" id="SM00386">
    <property type="entry name" value="HAT"/>
    <property type="match status" value="8"/>
</dbReference>
<dbReference type="InterPro" id="IPR044624">
    <property type="entry name" value="Mbb1-like"/>
</dbReference>
<dbReference type="Pfam" id="PF14559">
    <property type="entry name" value="TPR_19"/>
    <property type="match status" value="1"/>
</dbReference>
<evidence type="ECO:0000256" key="1">
    <source>
        <dbReference type="PROSITE-ProRule" id="PRU00339"/>
    </source>
</evidence>
<keyword evidence="4" id="KW-1185">Reference proteome</keyword>
<protein>
    <submittedName>
        <fullName evidence="3">Uncharacterized protein</fullName>
    </submittedName>
</protein>
<dbReference type="PROSITE" id="PS50005">
    <property type="entry name" value="TPR"/>
    <property type="match status" value="2"/>
</dbReference>
<dbReference type="InterPro" id="IPR003107">
    <property type="entry name" value="HAT"/>
</dbReference>
<dbReference type="Proteomes" id="UP001209570">
    <property type="component" value="Unassembled WGS sequence"/>
</dbReference>
<reference evidence="3" key="1">
    <citation type="submission" date="2021-12" db="EMBL/GenBank/DDBJ databases">
        <title>Prjna785345.</title>
        <authorList>
            <person name="Rujirawat T."/>
            <person name="Krajaejun T."/>
        </authorList>
    </citation>
    <scope>NUCLEOTIDE SEQUENCE</scope>
    <source>
        <strain evidence="3">Pi057C3</strain>
    </source>
</reference>
<dbReference type="PANTHER" id="PTHR44917:SF1">
    <property type="entry name" value="PROTEIN HIGH CHLOROPHYLL FLUORESCENT 107"/>
    <property type="match status" value="1"/>
</dbReference>
<dbReference type="Pfam" id="PF13429">
    <property type="entry name" value="TPR_15"/>
    <property type="match status" value="1"/>
</dbReference>
<name>A0AAD5M1R8_PYTIN</name>
<dbReference type="EMBL" id="JAKCXM010000168">
    <property type="protein sequence ID" value="KAJ0399900.1"/>
    <property type="molecule type" value="Genomic_DNA"/>
</dbReference>
<evidence type="ECO:0000313" key="3">
    <source>
        <dbReference type="EMBL" id="KAJ0399900.1"/>
    </source>
</evidence>
<accession>A0AAD5M1R8</accession>
<feature type="repeat" description="TPR" evidence="1">
    <location>
        <begin position="523"/>
        <end position="556"/>
    </location>
</feature>
<feature type="compositionally biased region" description="Polar residues" evidence="2">
    <location>
        <begin position="33"/>
        <end position="42"/>
    </location>
</feature>
<dbReference type="InterPro" id="IPR011990">
    <property type="entry name" value="TPR-like_helical_dom_sf"/>
</dbReference>
<feature type="repeat" description="TPR" evidence="1">
    <location>
        <begin position="595"/>
        <end position="628"/>
    </location>
</feature>
<gene>
    <name evidence="3" type="ORF">P43SY_008106</name>
</gene>
<organism evidence="3 4">
    <name type="scientific">Pythium insidiosum</name>
    <name type="common">Pythiosis disease agent</name>
    <dbReference type="NCBI Taxonomy" id="114742"/>
    <lineage>
        <taxon>Eukaryota</taxon>
        <taxon>Sar</taxon>
        <taxon>Stramenopiles</taxon>
        <taxon>Oomycota</taxon>
        <taxon>Peronosporomycetes</taxon>
        <taxon>Pythiales</taxon>
        <taxon>Pythiaceae</taxon>
        <taxon>Pythium</taxon>
    </lineage>
</organism>
<proteinExistence type="predicted"/>
<feature type="compositionally biased region" description="Acidic residues" evidence="2">
    <location>
        <begin position="686"/>
        <end position="725"/>
    </location>
</feature>
<sequence>MTGAEPLSRSRDLPATFARPPDRPTPARVTPVPWSTRSTETETGCVRSPSARVLIVVMLVGPMRKMALAAAASSLQPLARHSGRSTLATATATAQRRWYQPDRLYAGQDAARQNEKQFSALSGKLPWEPDVRHLEGVKKRWLSPEPNLNELIREDLPLARQLFRQVLQVAYRQDMGMWNKWGCMEWKAGNYDLARMIFTKASKLSFHRELWQSWASMEMEARNFREARRLFNVVLATDPANAQAGLGLALLHAELGELAQARERFAQLVGDHPDDVLVLQAFAVFEARVHNLSLARDLFQSAVAHPHATAQVWHAWAKAEFDAGLFKNALTVLQRGLAKFPTHKWLVQLAATAHYKLGDVFEARRGFQRLVAGGLFVEPSSYHAYAQMEEELGYPDVAAALYQEALRSFPDHVPSAMALAVLHHREGDADRARKVFERALERLQETHHPVQHTCDLMHAWGAFEERFARELEHAKELYEEVTRQLPTHVESWRALARVEARLGRLDAARAVLRMASQHVTHDAALLLELAKLEQSHGSLRAARRALEQALQLDPSRAAVWNLRALLELPRDPARARTLVERALSVVPRHEKKSWSVLMCTYGRAFAALGDVDKAVAAFHNSFKLAPKNWETHVIYADAVLSPNGAWREARKHLVTARRLLGRSAPQRMAVEKKLRAVEEQLAADGGDGDEEEAEEEHEEEEQQEEEEKDEQEEEEEEEKQEEEEAVAVGGRRSSASTQ</sequence>
<dbReference type="GO" id="GO:0003729">
    <property type="term" value="F:mRNA binding"/>
    <property type="evidence" value="ECO:0007669"/>
    <property type="project" value="InterPro"/>
</dbReference>
<feature type="region of interest" description="Disordered" evidence="2">
    <location>
        <begin position="679"/>
        <end position="738"/>
    </location>
</feature>
<dbReference type="AlphaFoldDB" id="A0AAD5M1R8"/>
<keyword evidence="1" id="KW-0802">TPR repeat</keyword>
<dbReference type="PANTHER" id="PTHR44917">
    <property type="entry name" value="PROTEIN HIGH CHLOROPHYLL FLUORESCENT 107"/>
    <property type="match status" value="1"/>
</dbReference>
<comment type="caution">
    <text evidence="3">The sequence shown here is derived from an EMBL/GenBank/DDBJ whole genome shotgun (WGS) entry which is preliminary data.</text>
</comment>
<evidence type="ECO:0000256" key="2">
    <source>
        <dbReference type="SAM" id="MobiDB-lite"/>
    </source>
</evidence>
<dbReference type="InterPro" id="IPR019734">
    <property type="entry name" value="TPR_rpt"/>
</dbReference>
<feature type="region of interest" description="Disordered" evidence="2">
    <location>
        <begin position="1"/>
        <end position="45"/>
    </location>
</feature>
<dbReference type="Pfam" id="PF13432">
    <property type="entry name" value="TPR_16"/>
    <property type="match status" value="2"/>
</dbReference>
<dbReference type="GO" id="GO:0006397">
    <property type="term" value="P:mRNA processing"/>
    <property type="evidence" value="ECO:0007669"/>
    <property type="project" value="InterPro"/>
</dbReference>
<dbReference type="SMART" id="SM00028">
    <property type="entry name" value="TPR"/>
    <property type="match status" value="6"/>
</dbReference>
<dbReference type="SUPFAM" id="SSF48452">
    <property type="entry name" value="TPR-like"/>
    <property type="match status" value="3"/>
</dbReference>
<evidence type="ECO:0000313" key="4">
    <source>
        <dbReference type="Proteomes" id="UP001209570"/>
    </source>
</evidence>
<dbReference type="Gene3D" id="1.25.40.10">
    <property type="entry name" value="Tetratricopeptide repeat domain"/>
    <property type="match status" value="4"/>
</dbReference>